<keyword evidence="4 7" id="KW-0812">Transmembrane</keyword>
<comment type="caution">
    <text evidence="9">The sequence shown here is derived from an EMBL/GenBank/DDBJ whole genome shotgun (WGS) entry which is preliminary data.</text>
</comment>
<sequence>MEYLAHILESSEVTWETSLVRFLISFLLGTLIGVEREKHNQPAGLRTHILISIGATMVMLISIYIPQTFPQFQNGDPGRIAAQVVSGIGFLGAGAILKFGANVKGLTTAASIWAMAAIGLAVGAGMYSISLIGVAVVLFALTAMDLFEKRVFKERTLRKIELTVKKKYSNLELTKTVFKKFDVKITSTGFDRNINEATDKVTFLVGVTRHLDVHKLVDSLEELPGTVSVTVEIIP</sequence>
<feature type="domain" description="MgtC/SapB/SrpB/YhiD N-terminal" evidence="8">
    <location>
        <begin position="23"/>
        <end position="149"/>
    </location>
</feature>
<dbReference type="PANTHER" id="PTHR33778">
    <property type="entry name" value="PROTEIN MGTC"/>
    <property type="match status" value="1"/>
</dbReference>
<evidence type="ECO:0000256" key="4">
    <source>
        <dbReference type="ARBA" id="ARBA00022692"/>
    </source>
</evidence>
<evidence type="ECO:0000256" key="6">
    <source>
        <dbReference type="ARBA" id="ARBA00023136"/>
    </source>
</evidence>
<dbReference type="RefSeq" id="WP_119349776.1">
    <property type="nucleotide sequence ID" value="NZ_JBFHKJ010000147.1"/>
</dbReference>
<keyword evidence="6 7" id="KW-0472">Membrane</keyword>
<comment type="similarity">
    <text evidence="2">Belongs to the MgtC/SapB family.</text>
</comment>
<dbReference type="InterPro" id="IPR049177">
    <property type="entry name" value="MgtC_SapB_SrpB_YhiD_N"/>
</dbReference>
<keyword evidence="10" id="KW-1185">Reference proteome</keyword>
<proteinExistence type="inferred from homology"/>
<dbReference type="InterPro" id="IPR003416">
    <property type="entry name" value="MgtC/SapB/SrpB/YhiD_fam"/>
</dbReference>
<dbReference type="PANTHER" id="PTHR33778:SF1">
    <property type="entry name" value="MAGNESIUM TRANSPORTER YHID-RELATED"/>
    <property type="match status" value="1"/>
</dbReference>
<dbReference type="OrthoDB" id="9811198at2"/>
<dbReference type="GO" id="GO:0005886">
    <property type="term" value="C:plasma membrane"/>
    <property type="evidence" value="ECO:0007669"/>
    <property type="project" value="UniProtKB-SubCell"/>
</dbReference>
<evidence type="ECO:0000256" key="2">
    <source>
        <dbReference type="ARBA" id="ARBA00009298"/>
    </source>
</evidence>
<evidence type="ECO:0000313" key="10">
    <source>
        <dbReference type="Proteomes" id="UP000266441"/>
    </source>
</evidence>
<feature type="transmembrane region" description="Helical" evidence="7">
    <location>
        <begin position="18"/>
        <end position="35"/>
    </location>
</feature>
<dbReference type="EMBL" id="QWET01000006">
    <property type="protein sequence ID" value="RIH65395.1"/>
    <property type="molecule type" value="Genomic_DNA"/>
</dbReference>
<name>A0A399D062_9BACT</name>
<dbReference type="Pfam" id="PF02308">
    <property type="entry name" value="MgtC"/>
    <property type="match status" value="1"/>
</dbReference>
<feature type="transmembrane region" description="Helical" evidence="7">
    <location>
        <begin position="80"/>
        <end position="99"/>
    </location>
</feature>
<evidence type="ECO:0000256" key="7">
    <source>
        <dbReference type="SAM" id="Phobius"/>
    </source>
</evidence>
<keyword evidence="5 7" id="KW-1133">Transmembrane helix</keyword>
<dbReference type="Proteomes" id="UP000266441">
    <property type="component" value="Unassembled WGS sequence"/>
</dbReference>
<keyword evidence="3" id="KW-1003">Cell membrane</keyword>
<comment type="subcellular location">
    <subcellularLocation>
        <location evidence="1">Cell membrane</location>
        <topology evidence="1">Multi-pass membrane protein</topology>
    </subcellularLocation>
</comment>
<evidence type="ECO:0000256" key="3">
    <source>
        <dbReference type="ARBA" id="ARBA00022475"/>
    </source>
</evidence>
<evidence type="ECO:0000256" key="5">
    <source>
        <dbReference type="ARBA" id="ARBA00022989"/>
    </source>
</evidence>
<protein>
    <submittedName>
        <fullName evidence="9">MgtC/SapB family protein</fullName>
    </submittedName>
</protein>
<feature type="transmembrane region" description="Helical" evidence="7">
    <location>
        <begin position="106"/>
        <end position="123"/>
    </location>
</feature>
<evidence type="ECO:0000313" key="9">
    <source>
        <dbReference type="EMBL" id="RIH65395.1"/>
    </source>
</evidence>
<feature type="transmembrane region" description="Helical" evidence="7">
    <location>
        <begin position="47"/>
        <end position="65"/>
    </location>
</feature>
<evidence type="ECO:0000256" key="1">
    <source>
        <dbReference type="ARBA" id="ARBA00004651"/>
    </source>
</evidence>
<dbReference type="AlphaFoldDB" id="A0A399D062"/>
<accession>A0A399D062</accession>
<reference evidence="9 10" key="1">
    <citation type="journal article" date="2015" name="Int. J. Syst. Evol. Microbiol.">
        <title>Mariniphaga sediminis sp. nov., isolated from coastal sediment.</title>
        <authorList>
            <person name="Wang F.Q."/>
            <person name="Shen Q.Y."/>
            <person name="Chen G.J."/>
            <person name="Du Z.J."/>
        </authorList>
    </citation>
    <scope>NUCLEOTIDE SEQUENCE [LARGE SCALE GENOMIC DNA]</scope>
    <source>
        <strain evidence="9 10">SY21</strain>
    </source>
</reference>
<dbReference type="PRINTS" id="PR01837">
    <property type="entry name" value="MGTCSAPBPROT"/>
</dbReference>
<evidence type="ECO:0000259" key="8">
    <source>
        <dbReference type="Pfam" id="PF02308"/>
    </source>
</evidence>
<organism evidence="9 10">
    <name type="scientific">Mariniphaga sediminis</name>
    <dbReference type="NCBI Taxonomy" id="1628158"/>
    <lineage>
        <taxon>Bacteria</taxon>
        <taxon>Pseudomonadati</taxon>
        <taxon>Bacteroidota</taxon>
        <taxon>Bacteroidia</taxon>
        <taxon>Marinilabiliales</taxon>
        <taxon>Prolixibacteraceae</taxon>
        <taxon>Mariniphaga</taxon>
    </lineage>
</organism>
<gene>
    <name evidence="9" type="ORF">D1164_09720</name>
</gene>